<accession>A0ACB9PST4</accession>
<comment type="caution">
    <text evidence="1">The sequence shown here is derived from an EMBL/GenBank/DDBJ whole genome shotgun (WGS) entry which is preliminary data.</text>
</comment>
<organism evidence="1 2">
    <name type="scientific">Bauhinia variegata</name>
    <name type="common">Purple orchid tree</name>
    <name type="synonym">Phanera variegata</name>
    <dbReference type="NCBI Taxonomy" id="167791"/>
    <lineage>
        <taxon>Eukaryota</taxon>
        <taxon>Viridiplantae</taxon>
        <taxon>Streptophyta</taxon>
        <taxon>Embryophyta</taxon>
        <taxon>Tracheophyta</taxon>
        <taxon>Spermatophyta</taxon>
        <taxon>Magnoliopsida</taxon>
        <taxon>eudicotyledons</taxon>
        <taxon>Gunneridae</taxon>
        <taxon>Pentapetalae</taxon>
        <taxon>rosids</taxon>
        <taxon>fabids</taxon>
        <taxon>Fabales</taxon>
        <taxon>Fabaceae</taxon>
        <taxon>Cercidoideae</taxon>
        <taxon>Cercideae</taxon>
        <taxon>Bauhiniinae</taxon>
        <taxon>Bauhinia</taxon>
    </lineage>
</organism>
<keyword evidence="2" id="KW-1185">Reference proteome</keyword>
<sequence>MVEEMKIALWMHESESGLVTASEIEERVIELIESEKGELVRNRVMVAKREGKAALLQGGSSRLALTKFVQSWKRE</sequence>
<evidence type="ECO:0000313" key="2">
    <source>
        <dbReference type="Proteomes" id="UP000828941"/>
    </source>
</evidence>
<dbReference type="EMBL" id="CM039428">
    <property type="protein sequence ID" value="KAI4351622.1"/>
    <property type="molecule type" value="Genomic_DNA"/>
</dbReference>
<evidence type="ECO:0000313" key="1">
    <source>
        <dbReference type="EMBL" id="KAI4351622.1"/>
    </source>
</evidence>
<proteinExistence type="predicted"/>
<name>A0ACB9PST4_BAUVA</name>
<protein>
    <submittedName>
        <fullName evidence="1">Uncharacterized protein</fullName>
    </submittedName>
</protein>
<reference evidence="1 2" key="1">
    <citation type="journal article" date="2022" name="DNA Res.">
        <title>Chromosomal-level genome assembly of the orchid tree Bauhinia variegata (Leguminosae; Cercidoideae) supports the allotetraploid origin hypothesis of Bauhinia.</title>
        <authorList>
            <person name="Zhong Y."/>
            <person name="Chen Y."/>
            <person name="Zheng D."/>
            <person name="Pang J."/>
            <person name="Liu Y."/>
            <person name="Luo S."/>
            <person name="Meng S."/>
            <person name="Qian L."/>
            <person name="Wei D."/>
            <person name="Dai S."/>
            <person name="Zhou R."/>
        </authorList>
    </citation>
    <scope>NUCLEOTIDE SEQUENCE [LARGE SCALE GENOMIC DNA]</scope>
    <source>
        <strain evidence="1">BV-YZ2020</strain>
    </source>
</reference>
<dbReference type="Proteomes" id="UP000828941">
    <property type="component" value="Chromosome 3"/>
</dbReference>
<gene>
    <name evidence="1" type="ORF">L6164_005965</name>
</gene>